<dbReference type="AlphaFoldDB" id="E6SCK7"/>
<sequence>MNQIPLDAAAAELHAAAALADHRADGDPFSPWTALGGQLRLVAAGLDPAPATHARLRKTLGGHTAAALERLDALDVSSKPADLAFWRRHVEHLHEQATRLEGDTENRRSNP</sequence>
<dbReference type="KEGG" id="ica:Intca_3125"/>
<keyword evidence="2" id="KW-1185">Reference proteome</keyword>
<name>E6SCK7_INTC7</name>
<evidence type="ECO:0000313" key="2">
    <source>
        <dbReference type="Proteomes" id="UP000008914"/>
    </source>
</evidence>
<protein>
    <submittedName>
        <fullName evidence="1">Uncharacterized protein</fullName>
    </submittedName>
</protein>
<dbReference type="EMBL" id="CP002343">
    <property type="protein sequence ID" value="ADU49611.1"/>
    <property type="molecule type" value="Genomic_DNA"/>
</dbReference>
<evidence type="ECO:0000313" key="1">
    <source>
        <dbReference type="EMBL" id="ADU49611.1"/>
    </source>
</evidence>
<reference evidence="1 2" key="1">
    <citation type="journal article" date="2010" name="Stand. Genomic Sci.">
        <title>Complete genome sequence of Intrasporangium calvum type strain (7 KIP).</title>
        <authorList>
            <person name="Del Rio T.G."/>
            <person name="Chertkov O."/>
            <person name="Yasawong M."/>
            <person name="Lucas S."/>
            <person name="Deshpande S."/>
            <person name="Cheng J.F."/>
            <person name="Detter C."/>
            <person name="Tapia R."/>
            <person name="Han C."/>
            <person name="Goodwin L."/>
            <person name="Pitluck S."/>
            <person name="Liolios K."/>
            <person name="Ivanova N."/>
            <person name="Mavromatis K."/>
            <person name="Pati A."/>
            <person name="Chen A."/>
            <person name="Palaniappan K."/>
            <person name="Land M."/>
            <person name="Hauser L."/>
            <person name="Chang Y.J."/>
            <person name="Jeffries C.D."/>
            <person name="Rohde M."/>
            <person name="Pukall R."/>
            <person name="Sikorski J."/>
            <person name="Goker M."/>
            <person name="Woyke T."/>
            <person name="Bristow J."/>
            <person name="Eisen J.A."/>
            <person name="Markowitz V."/>
            <person name="Hugenholtz P."/>
            <person name="Kyrpides N.C."/>
            <person name="Klenk H.P."/>
            <person name="Lapidus A."/>
        </authorList>
    </citation>
    <scope>NUCLEOTIDE SEQUENCE [LARGE SCALE GENOMIC DNA]</scope>
    <source>
        <strain evidence="2">ATCC 23552 / DSM 43043 / JCM 3097 / NBRC 12989 / 7 KIP</strain>
    </source>
</reference>
<gene>
    <name evidence="1" type="ordered locus">Intca_3125</name>
</gene>
<dbReference type="OrthoDB" id="4870640at2"/>
<dbReference type="STRING" id="710696.Intca_3125"/>
<accession>E6SCK7</accession>
<dbReference type="Proteomes" id="UP000008914">
    <property type="component" value="Chromosome"/>
</dbReference>
<dbReference type="RefSeq" id="WP_013493923.1">
    <property type="nucleotide sequence ID" value="NC_014830.1"/>
</dbReference>
<dbReference type="HOGENOM" id="CLU_2154931_0_0_11"/>
<organism evidence="1 2">
    <name type="scientific">Intrasporangium calvum (strain ATCC 23552 / DSM 43043 / JCM 3097 / NBRC 12989 / NCIMB 10167 / NRRL B-3866 / 7 KIP)</name>
    <dbReference type="NCBI Taxonomy" id="710696"/>
    <lineage>
        <taxon>Bacteria</taxon>
        <taxon>Bacillati</taxon>
        <taxon>Actinomycetota</taxon>
        <taxon>Actinomycetes</taxon>
        <taxon>Micrococcales</taxon>
        <taxon>Intrasporangiaceae</taxon>
        <taxon>Intrasporangium</taxon>
    </lineage>
</organism>
<proteinExistence type="predicted"/>